<keyword evidence="3" id="KW-1185">Reference proteome</keyword>
<dbReference type="Proteomes" id="UP000009071">
    <property type="component" value="Chromosome"/>
</dbReference>
<dbReference type="eggNOG" id="ENOG50318DB">
    <property type="taxonomic scope" value="Bacteria"/>
</dbReference>
<reference evidence="2 3" key="1">
    <citation type="journal article" date="2009" name="Genome Res.">
        <title>Whole genome sequence of Desulfovibrio magneticus strain RS-1 revealed common gene clusters in magnetotactic bacteria.</title>
        <authorList>
            <person name="Nakazawa H."/>
            <person name="Arakaki A."/>
            <person name="Narita-Yamada S."/>
            <person name="Yashiro I."/>
            <person name="Jinno K."/>
            <person name="Aoki N."/>
            <person name="Tsuruyama A."/>
            <person name="Okamura Y."/>
            <person name="Tanikawa S."/>
            <person name="Fujita N."/>
            <person name="Takeyama H."/>
            <person name="Matsunaga T."/>
        </authorList>
    </citation>
    <scope>NUCLEOTIDE SEQUENCE [LARGE SCALE GENOMIC DNA]</scope>
    <source>
        <strain evidence="3">ATCC 700980 / DSM 13731 / RS-1</strain>
    </source>
</reference>
<evidence type="ECO:0000313" key="3">
    <source>
        <dbReference type="Proteomes" id="UP000009071"/>
    </source>
</evidence>
<evidence type="ECO:0000313" key="2">
    <source>
        <dbReference type="EMBL" id="BAH74373.1"/>
    </source>
</evidence>
<sequence>MSESIGPFFNCKEAAEFCGYSHSYFEKMVNRFKIKRYGPSKNRFARADLEAFMASPELYVTGAAQKTRRPITLEV</sequence>
<organism evidence="2 3">
    <name type="scientific">Solidesulfovibrio magneticus (strain ATCC 700980 / DSM 13731 / RS-1)</name>
    <name type="common">Desulfovibrio magneticus</name>
    <dbReference type="NCBI Taxonomy" id="573370"/>
    <lineage>
        <taxon>Bacteria</taxon>
        <taxon>Pseudomonadati</taxon>
        <taxon>Thermodesulfobacteriota</taxon>
        <taxon>Desulfovibrionia</taxon>
        <taxon>Desulfovibrionales</taxon>
        <taxon>Desulfovibrionaceae</taxon>
        <taxon>Solidesulfovibrio</taxon>
    </lineage>
</organism>
<dbReference type="KEGG" id="dma:DMR_08820"/>
<dbReference type="InterPro" id="IPR041657">
    <property type="entry name" value="HTH_17"/>
</dbReference>
<accession>C4XK18</accession>
<dbReference type="HOGENOM" id="CLU_197392_0_0_7"/>
<dbReference type="OrthoDB" id="5458512at2"/>
<feature type="domain" description="Helix-turn-helix" evidence="1">
    <location>
        <begin position="12"/>
        <end position="55"/>
    </location>
</feature>
<name>C4XK18_SOLM1</name>
<gene>
    <name evidence="2" type="ordered locus">DMR_08820</name>
</gene>
<dbReference type="AlphaFoldDB" id="C4XK18"/>
<dbReference type="RefSeq" id="WP_012750447.1">
    <property type="nucleotide sequence ID" value="NC_012796.1"/>
</dbReference>
<dbReference type="Pfam" id="PF12728">
    <property type="entry name" value="HTH_17"/>
    <property type="match status" value="1"/>
</dbReference>
<proteinExistence type="predicted"/>
<evidence type="ECO:0000259" key="1">
    <source>
        <dbReference type="Pfam" id="PF12728"/>
    </source>
</evidence>
<dbReference type="STRING" id="573370.DMR_08820"/>
<protein>
    <recommendedName>
        <fullName evidence="1">Helix-turn-helix domain-containing protein</fullName>
    </recommendedName>
</protein>
<dbReference type="EMBL" id="AP010904">
    <property type="protein sequence ID" value="BAH74373.1"/>
    <property type="molecule type" value="Genomic_DNA"/>
</dbReference>